<evidence type="ECO:0000313" key="1">
    <source>
        <dbReference type="EMBL" id="KAK3778697.1"/>
    </source>
</evidence>
<dbReference type="EMBL" id="JAWDGP010002895">
    <property type="protein sequence ID" value="KAK3778697.1"/>
    <property type="molecule type" value="Genomic_DNA"/>
</dbReference>
<reference evidence="1" key="1">
    <citation type="journal article" date="2023" name="G3 (Bethesda)">
        <title>A reference genome for the long-term kleptoplast-retaining sea slug Elysia crispata morphotype clarki.</title>
        <authorList>
            <person name="Eastman K.E."/>
            <person name="Pendleton A.L."/>
            <person name="Shaikh M.A."/>
            <person name="Suttiyut T."/>
            <person name="Ogas R."/>
            <person name="Tomko P."/>
            <person name="Gavelis G."/>
            <person name="Widhalm J.R."/>
            <person name="Wisecaver J.H."/>
        </authorList>
    </citation>
    <scope>NUCLEOTIDE SEQUENCE</scope>
    <source>
        <strain evidence="1">ECLA1</strain>
    </source>
</reference>
<evidence type="ECO:0000313" key="2">
    <source>
        <dbReference type="Proteomes" id="UP001283361"/>
    </source>
</evidence>
<comment type="caution">
    <text evidence="1">The sequence shown here is derived from an EMBL/GenBank/DDBJ whole genome shotgun (WGS) entry which is preliminary data.</text>
</comment>
<organism evidence="1 2">
    <name type="scientific">Elysia crispata</name>
    <name type="common">lettuce slug</name>
    <dbReference type="NCBI Taxonomy" id="231223"/>
    <lineage>
        <taxon>Eukaryota</taxon>
        <taxon>Metazoa</taxon>
        <taxon>Spiralia</taxon>
        <taxon>Lophotrochozoa</taxon>
        <taxon>Mollusca</taxon>
        <taxon>Gastropoda</taxon>
        <taxon>Heterobranchia</taxon>
        <taxon>Euthyneura</taxon>
        <taxon>Panpulmonata</taxon>
        <taxon>Sacoglossa</taxon>
        <taxon>Placobranchoidea</taxon>
        <taxon>Plakobranchidae</taxon>
        <taxon>Elysia</taxon>
    </lineage>
</organism>
<sequence>MKVIRKAPSAHTKSALSPKSIDKEMLIAETRWCGEPEMPSVLRFYIQCYVDGEGYIFHIHIVKEQMSSIVGDRGAAMALSLNNKTSVTL</sequence>
<protein>
    <submittedName>
        <fullName evidence="1">Uncharacterized protein</fullName>
    </submittedName>
</protein>
<dbReference type="AlphaFoldDB" id="A0AAE1DQ86"/>
<keyword evidence="2" id="KW-1185">Reference proteome</keyword>
<name>A0AAE1DQ86_9GAST</name>
<proteinExistence type="predicted"/>
<accession>A0AAE1DQ86</accession>
<dbReference type="Proteomes" id="UP001283361">
    <property type="component" value="Unassembled WGS sequence"/>
</dbReference>
<gene>
    <name evidence="1" type="ORF">RRG08_012970</name>
</gene>